<reference evidence="2 3" key="1">
    <citation type="submission" date="2020-08" db="EMBL/GenBank/DDBJ databases">
        <title>The Agave Microbiome: Exploring the role of microbial communities in plant adaptations to desert environments.</title>
        <authorList>
            <person name="Partida-Martinez L.P."/>
        </authorList>
    </citation>
    <scope>NUCLEOTIDE SEQUENCE [LARGE SCALE GENOMIC DNA]</scope>
    <source>
        <strain evidence="2 3">AS3.13</strain>
    </source>
</reference>
<feature type="transmembrane region" description="Helical" evidence="1">
    <location>
        <begin position="39"/>
        <end position="56"/>
    </location>
</feature>
<dbReference type="AlphaFoldDB" id="A0A7X0JCD7"/>
<name>A0A7X0JCD7_9SPHN</name>
<sequence>MRAAFSYHRAIAPMMWMLVALMAVEMLVVHALLAFWWPRVALVLTLVSLGTMAWLVRAIRSFRHLPVLIDGDRLVLRAGRLRSVTVERARIAGLRATKWTHAETRAREVLNLALIAFPNVWIDLAEPLAIGRRRIVAVAHRLDDPAAFAAALSLRS</sequence>
<keyword evidence="1" id="KW-0812">Transmembrane</keyword>
<accession>A0A7X0JCD7</accession>
<keyword evidence="1" id="KW-0472">Membrane</keyword>
<organism evidence="2 3">
    <name type="scientific">Sphingomonas endophytica</name>
    <dbReference type="NCBI Taxonomy" id="869719"/>
    <lineage>
        <taxon>Bacteria</taxon>
        <taxon>Pseudomonadati</taxon>
        <taxon>Pseudomonadota</taxon>
        <taxon>Alphaproteobacteria</taxon>
        <taxon>Sphingomonadales</taxon>
        <taxon>Sphingomonadaceae</taxon>
        <taxon>Sphingomonas</taxon>
    </lineage>
</organism>
<evidence type="ECO:0000313" key="3">
    <source>
        <dbReference type="Proteomes" id="UP000522313"/>
    </source>
</evidence>
<comment type="caution">
    <text evidence="2">The sequence shown here is derived from an EMBL/GenBank/DDBJ whole genome shotgun (WGS) entry which is preliminary data.</text>
</comment>
<evidence type="ECO:0008006" key="4">
    <source>
        <dbReference type="Google" id="ProtNLM"/>
    </source>
</evidence>
<dbReference type="Proteomes" id="UP000522313">
    <property type="component" value="Unassembled WGS sequence"/>
</dbReference>
<proteinExistence type="predicted"/>
<gene>
    <name evidence="2" type="ORF">F4693_001618</name>
</gene>
<dbReference type="RefSeq" id="WP_184505037.1">
    <property type="nucleotide sequence ID" value="NZ_JACHBT010000007.1"/>
</dbReference>
<reference evidence="2 3" key="2">
    <citation type="submission" date="2020-08" db="EMBL/GenBank/DDBJ databases">
        <authorList>
            <person name="Partida-Martinez L."/>
            <person name="Huntemann M."/>
            <person name="Clum A."/>
            <person name="Wang J."/>
            <person name="Palaniappan K."/>
            <person name="Ritter S."/>
            <person name="Chen I.-M."/>
            <person name="Stamatis D."/>
            <person name="Reddy T."/>
            <person name="O'Malley R."/>
            <person name="Daum C."/>
            <person name="Shapiro N."/>
            <person name="Ivanova N."/>
            <person name="Kyrpides N."/>
            <person name="Woyke T."/>
        </authorList>
    </citation>
    <scope>NUCLEOTIDE SEQUENCE [LARGE SCALE GENOMIC DNA]</scope>
    <source>
        <strain evidence="2 3">AS3.13</strain>
    </source>
</reference>
<dbReference type="EMBL" id="JACHBT010000007">
    <property type="protein sequence ID" value="MBB6504645.1"/>
    <property type="molecule type" value="Genomic_DNA"/>
</dbReference>
<keyword evidence="1" id="KW-1133">Transmembrane helix</keyword>
<feature type="transmembrane region" description="Helical" evidence="1">
    <location>
        <begin position="12"/>
        <end position="33"/>
    </location>
</feature>
<evidence type="ECO:0000256" key="1">
    <source>
        <dbReference type="SAM" id="Phobius"/>
    </source>
</evidence>
<evidence type="ECO:0000313" key="2">
    <source>
        <dbReference type="EMBL" id="MBB6504645.1"/>
    </source>
</evidence>
<protein>
    <recommendedName>
        <fullName evidence="4">PH domain-containing protein</fullName>
    </recommendedName>
</protein>